<feature type="transmembrane region" description="Helical" evidence="6">
    <location>
        <begin position="373"/>
        <end position="394"/>
    </location>
</feature>
<feature type="transmembrane region" description="Helical" evidence="6">
    <location>
        <begin position="166"/>
        <end position="187"/>
    </location>
</feature>
<organism evidence="8 9">
    <name type="scientific">Exophiala spinifera</name>
    <dbReference type="NCBI Taxonomy" id="91928"/>
    <lineage>
        <taxon>Eukaryota</taxon>
        <taxon>Fungi</taxon>
        <taxon>Dikarya</taxon>
        <taxon>Ascomycota</taxon>
        <taxon>Pezizomycotina</taxon>
        <taxon>Eurotiomycetes</taxon>
        <taxon>Chaetothyriomycetidae</taxon>
        <taxon>Chaetothyriales</taxon>
        <taxon>Herpotrichiellaceae</taxon>
        <taxon>Exophiala</taxon>
    </lineage>
</organism>
<dbReference type="CDD" id="cd17323">
    <property type="entry name" value="MFS_Tpo1_MDR_like"/>
    <property type="match status" value="1"/>
</dbReference>
<dbReference type="Pfam" id="PF07690">
    <property type="entry name" value="MFS_1"/>
    <property type="match status" value="1"/>
</dbReference>
<dbReference type="PANTHER" id="PTHR23502:SF68">
    <property type="entry name" value="MULTIDRUG TRANSPORTER, PUTATIVE (AFU_ORTHOLOGUE AFUA_3G01120)-RELATED"/>
    <property type="match status" value="1"/>
</dbReference>
<proteinExistence type="inferred from homology"/>
<evidence type="ECO:0000256" key="4">
    <source>
        <dbReference type="ARBA" id="ARBA00022989"/>
    </source>
</evidence>
<dbReference type="AlphaFoldDB" id="A0A0D2AUT3"/>
<dbReference type="SUPFAM" id="SSF103473">
    <property type="entry name" value="MFS general substrate transporter"/>
    <property type="match status" value="1"/>
</dbReference>
<reference evidence="8 9" key="1">
    <citation type="submission" date="2015-01" db="EMBL/GenBank/DDBJ databases">
        <title>The Genome Sequence of Exophiala spinifera CBS89968.</title>
        <authorList>
            <consortium name="The Broad Institute Genomics Platform"/>
            <person name="Cuomo C."/>
            <person name="de Hoog S."/>
            <person name="Gorbushina A."/>
            <person name="Stielow B."/>
            <person name="Teixiera M."/>
            <person name="Abouelleil A."/>
            <person name="Chapman S.B."/>
            <person name="Priest M."/>
            <person name="Young S.K."/>
            <person name="Wortman J."/>
            <person name="Nusbaum C."/>
            <person name="Birren B."/>
        </authorList>
    </citation>
    <scope>NUCLEOTIDE SEQUENCE [LARGE SCALE GENOMIC DNA]</scope>
    <source>
        <strain evidence="8 9">CBS 89968</strain>
    </source>
</reference>
<dbReference type="RefSeq" id="XP_016230699.1">
    <property type="nucleotide sequence ID" value="XM_016385755.1"/>
</dbReference>
<feature type="transmembrane region" description="Helical" evidence="6">
    <location>
        <begin position="41"/>
        <end position="62"/>
    </location>
</feature>
<dbReference type="Gene3D" id="1.20.1250.20">
    <property type="entry name" value="MFS general substrate transporter like domains"/>
    <property type="match status" value="1"/>
</dbReference>
<dbReference type="OrthoDB" id="5296287at2759"/>
<feature type="transmembrane region" description="Helical" evidence="6">
    <location>
        <begin position="309"/>
        <end position="327"/>
    </location>
</feature>
<feature type="transmembrane region" description="Helical" evidence="6">
    <location>
        <begin position="348"/>
        <end position="367"/>
    </location>
</feature>
<dbReference type="GO" id="GO:0016020">
    <property type="term" value="C:membrane"/>
    <property type="evidence" value="ECO:0007669"/>
    <property type="project" value="UniProtKB-SubCell"/>
</dbReference>
<feature type="transmembrane region" description="Helical" evidence="6">
    <location>
        <begin position="74"/>
        <end position="95"/>
    </location>
</feature>
<dbReference type="GO" id="GO:0022857">
    <property type="term" value="F:transmembrane transporter activity"/>
    <property type="evidence" value="ECO:0007669"/>
    <property type="project" value="InterPro"/>
</dbReference>
<evidence type="ECO:0000256" key="3">
    <source>
        <dbReference type="ARBA" id="ARBA00022692"/>
    </source>
</evidence>
<feature type="transmembrane region" description="Helical" evidence="6">
    <location>
        <begin position="406"/>
        <end position="429"/>
    </location>
</feature>
<comment type="similarity">
    <text evidence="2">Belongs to the major facilitator superfamily.</text>
</comment>
<evidence type="ECO:0000313" key="8">
    <source>
        <dbReference type="EMBL" id="KIW10483.1"/>
    </source>
</evidence>
<feature type="transmembrane region" description="Helical" evidence="6">
    <location>
        <begin position="132"/>
        <end position="154"/>
    </location>
</feature>
<dbReference type="EMBL" id="KN847500">
    <property type="protein sequence ID" value="KIW10483.1"/>
    <property type="molecule type" value="Genomic_DNA"/>
</dbReference>
<sequence>MEEGKIVELIPPTNDLIVDWTGDDDPENPLNWSSKRKGINIALLSCLTFVTPLASSMFAPGIPLVMKDFHSSSIFYATFAVSIYLVGYSFGPLVFAPLSELYGRLPVYLATNVLFVIFTIACAVAPSLGSLIGFRFLAGSAGSAPLVLGGGSVADLYPREKRGSKMAIFSIGPLIGPVAGPVAGAFLAEDVGWRWVFWVITMAASIVVIACFIFMRETYAPVLLERKAARLRKSTGNQCLRSKMSTDDSPRNAIAKAFIRPTKMFFMSPVVFVFVVYISVIYGYLYLLFTTITEIYESVYHFSTGLAGLSYLGIGVGMFIGLGAFGATSDRRIQKKKAHGDVSPEIRLEGLIPAAICIPIGLFWYGWSAEKQIHWIMPIIGTGWVGVGLIGIFLAVQTYLVDCYPLYAASVTAANTVVRSLVGAFLPLAGRPLYSKLKLGWGNSVLAFIALAMVPLPFIFMRYGARLRTHPRFQVSF</sequence>
<feature type="domain" description="Major facilitator superfamily (MFS) profile" evidence="7">
    <location>
        <begin position="40"/>
        <end position="467"/>
    </location>
</feature>
<dbReference type="Proteomes" id="UP000053328">
    <property type="component" value="Unassembled WGS sequence"/>
</dbReference>
<dbReference type="VEuPathDB" id="FungiDB:PV08_11447"/>
<keyword evidence="9" id="KW-1185">Reference proteome</keyword>
<feature type="transmembrane region" description="Helical" evidence="6">
    <location>
        <begin position="193"/>
        <end position="215"/>
    </location>
</feature>
<gene>
    <name evidence="8" type="ORF">PV08_11447</name>
</gene>
<feature type="transmembrane region" description="Helical" evidence="6">
    <location>
        <begin position="265"/>
        <end position="289"/>
    </location>
</feature>
<dbReference type="FunFam" id="1.20.1250.20:FF:000011">
    <property type="entry name" value="MFS multidrug transporter, putative"/>
    <property type="match status" value="1"/>
</dbReference>
<evidence type="ECO:0000313" key="9">
    <source>
        <dbReference type="Proteomes" id="UP000053328"/>
    </source>
</evidence>
<evidence type="ECO:0000256" key="6">
    <source>
        <dbReference type="SAM" id="Phobius"/>
    </source>
</evidence>
<evidence type="ECO:0000259" key="7">
    <source>
        <dbReference type="PROSITE" id="PS50850"/>
    </source>
</evidence>
<evidence type="ECO:0000256" key="2">
    <source>
        <dbReference type="ARBA" id="ARBA00008335"/>
    </source>
</evidence>
<keyword evidence="4 6" id="KW-1133">Transmembrane helix</keyword>
<protein>
    <recommendedName>
        <fullName evidence="7">Major facilitator superfamily (MFS) profile domain-containing protein</fullName>
    </recommendedName>
</protein>
<dbReference type="InterPro" id="IPR036259">
    <property type="entry name" value="MFS_trans_sf"/>
</dbReference>
<comment type="subcellular location">
    <subcellularLocation>
        <location evidence="1">Membrane</location>
        <topology evidence="1">Multi-pass membrane protein</topology>
    </subcellularLocation>
</comment>
<feature type="transmembrane region" description="Helical" evidence="6">
    <location>
        <begin position="107"/>
        <end position="126"/>
    </location>
</feature>
<keyword evidence="3 6" id="KW-0812">Transmembrane</keyword>
<dbReference type="GeneID" id="27338530"/>
<dbReference type="HOGENOM" id="CLU_008455_1_1_1"/>
<evidence type="ECO:0000256" key="1">
    <source>
        <dbReference type="ARBA" id="ARBA00004141"/>
    </source>
</evidence>
<dbReference type="PANTHER" id="PTHR23502">
    <property type="entry name" value="MAJOR FACILITATOR SUPERFAMILY"/>
    <property type="match status" value="1"/>
</dbReference>
<dbReference type="InterPro" id="IPR020846">
    <property type="entry name" value="MFS_dom"/>
</dbReference>
<dbReference type="PROSITE" id="PS50850">
    <property type="entry name" value="MFS"/>
    <property type="match status" value="1"/>
</dbReference>
<dbReference type="InterPro" id="IPR011701">
    <property type="entry name" value="MFS"/>
</dbReference>
<keyword evidence="5 6" id="KW-0472">Membrane</keyword>
<feature type="transmembrane region" description="Helical" evidence="6">
    <location>
        <begin position="441"/>
        <end position="460"/>
    </location>
</feature>
<evidence type="ECO:0000256" key="5">
    <source>
        <dbReference type="ARBA" id="ARBA00023136"/>
    </source>
</evidence>
<name>A0A0D2AUT3_9EURO</name>
<accession>A0A0D2AUT3</accession>